<dbReference type="EMBL" id="LRCR01000056">
    <property type="protein sequence ID" value="KUQ79533.1"/>
    <property type="molecule type" value="Genomic_DNA"/>
</dbReference>
<dbReference type="SMART" id="SM00972">
    <property type="entry name" value="SCPU"/>
    <property type="match status" value="1"/>
</dbReference>
<keyword evidence="3" id="KW-1185">Reference proteome</keyword>
<dbReference type="AlphaFoldDB" id="A0A0X4ECT4"/>
<dbReference type="Proteomes" id="UP000064715">
    <property type="component" value="Unassembled WGS sequence"/>
</dbReference>
<reference evidence="3" key="1">
    <citation type="submission" date="2016-01" db="EMBL/GenBank/DDBJ databases">
        <title>WGS of SAMN04407783.</title>
        <authorList>
            <person name="Adams M."/>
            <person name="Sutton G."/>
            <person name="Nelson K."/>
            <person name="Thaden J."/>
            <person name="Fowler V."/>
            <person name="Mccorrison J."/>
            <person name="Sanka R."/>
            <person name="Brinkac L."/>
            <person name="Nierman W."/>
        </authorList>
    </citation>
    <scope>NUCLEOTIDE SEQUENCE [LARGE SCALE GENOMIC DNA]</scope>
    <source>
        <strain evidence="3">GN04363</strain>
    </source>
</reference>
<accession>A0A0X4ECT4</accession>
<evidence type="ECO:0000313" key="2">
    <source>
        <dbReference type="EMBL" id="KUQ79533.1"/>
    </source>
</evidence>
<name>A0A0X4ECT4_9ENTR</name>
<evidence type="ECO:0000256" key="1">
    <source>
        <dbReference type="SAM" id="SignalP"/>
    </source>
</evidence>
<keyword evidence="1" id="KW-0732">Signal</keyword>
<feature type="chain" id="PRO_5007060325" evidence="1">
    <location>
        <begin position="25"/>
        <end position="190"/>
    </location>
</feature>
<comment type="caution">
    <text evidence="2">The sequence shown here is derived from an EMBL/GenBank/DDBJ whole genome shotgun (WGS) entry which is preliminary data.</text>
</comment>
<gene>
    <name evidence="2" type="ORF">AWI28_04685</name>
</gene>
<dbReference type="RefSeq" id="WP_047345954.1">
    <property type="nucleotide sequence ID" value="NZ_LECZ01000022.1"/>
</dbReference>
<organism evidence="2 3">
    <name type="scientific">Enterobacter genomosp. O</name>
    <dbReference type="NCBI Taxonomy" id="2364150"/>
    <lineage>
        <taxon>Bacteria</taxon>
        <taxon>Pseudomonadati</taxon>
        <taxon>Pseudomonadota</taxon>
        <taxon>Gammaproteobacteria</taxon>
        <taxon>Enterobacterales</taxon>
        <taxon>Enterobacteriaceae</taxon>
        <taxon>Enterobacter</taxon>
        <taxon>Enterobacter cloacae complex</taxon>
        <taxon>Enterobacter cloacae complex clade O</taxon>
    </lineage>
</organism>
<evidence type="ECO:0000313" key="3">
    <source>
        <dbReference type="Proteomes" id="UP000064715"/>
    </source>
</evidence>
<dbReference type="PANTHER" id="PTHR37089">
    <property type="entry name" value="PROTEIN U-RELATED"/>
    <property type="match status" value="1"/>
</dbReference>
<proteinExistence type="predicted"/>
<protein>
    <submittedName>
        <fullName evidence="2">Polyketide synthase</fullName>
    </submittedName>
</protein>
<feature type="signal peptide" evidence="1">
    <location>
        <begin position="1"/>
        <end position="24"/>
    </location>
</feature>
<sequence length="190" mass="18960">MKRILLVICTGTLLTATTAPQALAVTSSGTIGATLTLTNGCLINGSPTQNGINFGTLNFGTHPATFSTLTTQLTGASGGNTFTIQCTTASYTVAITGNTNSTAPGTVVGTPGTPARYLINTANAAQGVAYSLYSDSGFNNVVANNAALPVASTAGGVDSYTLYGRITGGGNSVAVVPGTYTDTINVSVTY</sequence>
<dbReference type="OrthoDB" id="129846at2"/>
<dbReference type="InterPro" id="IPR053167">
    <property type="entry name" value="Spore_coat_component"/>
</dbReference>